<name>A0A1Y2IJV6_TRAC3</name>
<sequence length="90" mass="10148">MKAAYPDRYPVKPKAKVLYPVLNGIEEPAASVRRRCTYPTRALCVHNAWQVPLPRDGHLHQVHYWVCSLPLTARAQAVAIVCAPGCERDR</sequence>
<accession>A0A1Y2IJV6</accession>
<protein>
    <submittedName>
        <fullName evidence="1">Uncharacterized protein</fullName>
    </submittedName>
</protein>
<reference evidence="1 2" key="1">
    <citation type="journal article" date="2015" name="Biotechnol. Biofuels">
        <title>Enhanced degradation of softwood versus hardwood by the white-rot fungus Pycnoporus coccineus.</title>
        <authorList>
            <person name="Couturier M."/>
            <person name="Navarro D."/>
            <person name="Chevret D."/>
            <person name="Henrissat B."/>
            <person name="Piumi F."/>
            <person name="Ruiz-Duenas F.J."/>
            <person name="Martinez A.T."/>
            <person name="Grigoriev I.V."/>
            <person name="Riley R."/>
            <person name="Lipzen A."/>
            <person name="Berrin J.G."/>
            <person name="Master E.R."/>
            <person name="Rosso M.N."/>
        </authorList>
    </citation>
    <scope>NUCLEOTIDE SEQUENCE [LARGE SCALE GENOMIC DNA]</scope>
    <source>
        <strain evidence="1 2">BRFM310</strain>
    </source>
</reference>
<organism evidence="1 2">
    <name type="scientific">Trametes coccinea (strain BRFM310)</name>
    <name type="common">Pycnoporus coccineus</name>
    <dbReference type="NCBI Taxonomy" id="1353009"/>
    <lineage>
        <taxon>Eukaryota</taxon>
        <taxon>Fungi</taxon>
        <taxon>Dikarya</taxon>
        <taxon>Basidiomycota</taxon>
        <taxon>Agaricomycotina</taxon>
        <taxon>Agaricomycetes</taxon>
        <taxon>Polyporales</taxon>
        <taxon>Polyporaceae</taxon>
        <taxon>Trametes</taxon>
    </lineage>
</organism>
<keyword evidence="2" id="KW-1185">Reference proteome</keyword>
<evidence type="ECO:0000313" key="2">
    <source>
        <dbReference type="Proteomes" id="UP000193067"/>
    </source>
</evidence>
<dbReference type="AlphaFoldDB" id="A0A1Y2IJV6"/>
<dbReference type="EMBL" id="KZ084120">
    <property type="protein sequence ID" value="OSD00192.1"/>
    <property type="molecule type" value="Genomic_DNA"/>
</dbReference>
<proteinExistence type="predicted"/>
<dbReference type="Proteomes" id="UP000193067">
    <property type="component" value="Unassembled WGS sequence"/>
</dbReference>
<gene>
    <name evidence="1" type="ORF">PYCCODRAFT_1437549</name>
</gene>
<evidence type="ECO:0000313" key="1">
    <source>
        <dbReference type="EMBL" id="OSD00192.1"/>
    </source>
</evidence>